<evidence type="ECO:0000256" key="1">
    <source>
        <dbReference type="SAM" id="Phobius"/>
    </source>
</evidence>
<feature type="transmembrane region" description="Helical" evidence="1">
    <location>
        <begin position="103"/>
        <end position="127"/>
    </location>
</feature>
<feature type="transmembrane region" description="Helical" evidence="1">
    <location>
        <begin position="305"/>
        <end position="323"/>
    </location>
</feature>
<feature type="transmembrane region" description="Helical" evidence="1">
    <location>
        <begin position="61"/>
        <end position="83"/>
    </location>
</feature>
<feature type="transmembrane region" description="Helical" evidence="1">
    <location>
        <begin position="139"/>
        <end position="157"/>
    </location>
</feature>
<name>A0A6M0QB11_9BACI</name>
<evidence type="ECO:0000313" key="3">
    <source>
        <dbReference type="Proteomes" id="UP000481043"/>
    </source>
</evidence>
<dbReference type="EMBL" id="JAAIWM010000007">
    <property type="protein sequence ID" value="NEY73437.1"/>
    <property type="molecule type" value="Genomic_DNA"/>
</dbReference>
<keyword evidence="1" id="KW-0812">Transmembrane</keyword>
<keyword evidence="1" id="KW-1133">Transmembrane helix</keyword>
<proteinExistence type="predicted"/>
<feature type="transmembrane region" description="Helical" evidence="1">
    <location>
        <begin position="280"/>
        <end position="299"/>
    </location>
</feature>
<accession>A0A6M0QB11</accession>
<feature type="transmembrane region" description="Helical" evidence="1">
    <location>
        <begin position="21"/>
        <end position="49"/>
    </location>
</feature>
<dbReference type="RefSeq" id="WP_163180981.1">
    <property type="nucleotide sequence ID" value="NZ_JAAIWM010000007.1"/>
</dbReference>
<keyword evidence="1" id="KW-0472">Membrane</keyword>
<feature type="transmembrane region" description="Helical" evidence="1">
    <location>
        <begin position="164"/>
        <end position="181"/>
    </location>
</feature>
<gene>
    <name evidence="2" type="ORF">G4D63_17010</name>
</gene>
<organism evidence="2 3">
    <name type="scientific">Bacillus mesophilus</name>
    <dbReference type="NCBI Taxonomy" id="1808955"/>
    <lineage>
        <taxon>Bacteria</taxon>
        <taxon>Bacillati</taxon>
        <taxon>Bacillota</taxon>
        <taxon>Bacilli</taxon>
        <taxon>Bacillales</taxon>
        <taxon>Bacillaceae</taxon>
        <taxon>Bacillus</taxon>
    </lineage>
</organism>
<evidence type="ECO:0000313" key="2">
    <source>
        <dbReference type="EMBL" id="NEY73437.1"/>
    </source>
</evidence>
<dbReference type="Pfam" id="PF05975">
    <property type="entry name" value="EcsB"/>
    <property type="match status" value="1"/>
</dbReference>
<dbReference type="AlphaFoldDB" id="A0A6M0QB11"/>
<reference evidence="2 3" key="1">
    <citation type="submission" date="2020-02" db="EMBL/GenBank/DDBJ databases">
        <title>Bacillus aquiflavi sp. nov., isolated from yellow water of strong flavor Chinese baijiu in Yibin region of China.</title>
        <authorList>
            <person name="Xie J."/>
        </authorList>
    </citation>
    <scope>NUCLEOTIDE SEQUENCE [LARGE SCALE GENOMIC DNA]</scope>
    <source>
        <strain evidence="2 3">SA4</strain>
    </source>
</reference>
<dbReference type="GO" id="GO:0016020">
    <property type="term" value="C:membrane"/>
    <property type="evidence" value="ECO:0007669"/>
    <property type="project" value="InterPro"/>
</dbReference>
<comment type="caution">
    <text evidence="2">The sequence shown here is derived from an EMBL/GenBank/DDBJ whole genome shotgun (WGS) entry which is preliminary data.</text>
</comment>
<protein>
    <submittedName>
        <fullName evidence="2">Uncharacterized protein</fullName>
    </submittedName>
</protein>
<sequence>MSAKQLFFRRLVREWKDQWHIFHSVLDWSVLLYIAIPSIVFGTLFYIDLWRNVDLYWHPDFPILLILLPVLLVSTMGNFRTYLLKADLLFLIQRKKTIHTLKILGFFYTFVLKTINSLVLVFMVTPVMLKVYYYSFEDLMNLALYLLAFSLTFLTVNKIIDHRLIKWSILFLLFVGATLGALFPNQYVSSICIVVVVVSHLTYIIKNNHWFLREIEIEEYEKTKYVRLIINFSAEVEKAPSSTFKKPILLWRKSGRIFKERSQQNGLLELILKGFLRDRGLFFTYLQLMLLTCTAIYILPFWLKWVIWILFFLFINLWTKALYTKLMSSPFFSVVPTNEGIELEVCNRFIKLLTLPPVLFTGMLSVLSTIL</sequence>
<dbReference type="InterPro" id="IPR010288">
    <property type="entry name" value="EcsB_ABC"/>
</dbReference>
<keyword evidence="3" id="KW-1185">Reference proteome</keyword>
<feature type="transmembrane region" description="Helical" evidence="1">
    <location>
        <begin position="187"/>
        <end position="205"/>
    </location>
</feature>
<dbReference type="Proteomes" id="UP000481043">
    <property type="component" value="Unassembled WGS sequence"/>
</dbReference>